<keyword evidence="3" id="KW-0964">Secreted</keyword>
<gene>
    <name evidence="6" type="ORF">G6N76_24090</name>
</gene>
<name>A0A6M1SB83_9HYPH</name>
<dbReference type="Proteomes" id="UP000477849">
    <property type="component" value="Unassembled WGS sequence"/>
</dbReference>
<comment type="similarity">
    <text evidence="1 3">Belongs to the bacterial flagellin family.</text>
</comment>
<proteinExistence type="inferred from homology"/>
<dbReference type="RefSeq" id="WP_163903417.1">
    <property type="nucleotide sequence ID" value="NZ_CP048427.1"/>
</dbReference>
<evidence type="ECO:0000256" key="3">
    <source>
        <dbReference type="RuleBase" id="RU362073"/>
    </source>
</evidence>
<comment type="subcellular location">
    <subcellularLocation>
        <location evidence="3">Secreted</location>
    </subcellularLocation>
    <subcellularLocation>
        <location evidence="3">Bacterial flagellum</location>
    </subcellularLocation>
</comment>
<dbReference type="GO" id="GO:0009288">
    <property type="term" value="C:bacterial-type flagellum"/>
    <property type="evidence" value="ECO:0007669"/>
    <property type="project" value="UniProtKB-SubCell"/>
</dbReference>
<dbReference type="InterPro" id="IPR046358">
    <property type="entry name" value="Flagellin_C"/>
</dbReference>
<keyword evidence="2 3" id="KW-0975">Bacterial flagellum</keyword>
<dbReference type="SUPFAM" id="SSF64518">
    <property type="entry name" value="Phase 1 flagellin"/>
    <property type="match status" value="1"/>
</dbReference>
<comment type="caution">
    <text evidence="6">The sequence shown here is derived from an EMBL/GenBank/DDBJ whole genome shotgun (WGS) entry which is preliminary data.</text>
</comment>
<evidence type="ECO:0000256" key="1">
    <source>
        <dbReference type="ARBA" id="ARBA00005709"/>
    </source>
</evidence>
<evidence type="ECO:0000256" key="2">
    <source>
        <dbReference type="ARBA" id="ARBA00023143"/>
    </source>
</evidence>
<evidence type="ECO:0000313" key="7">
    <source>
        <dbReference type="Proteomes" id="UP000477849"/>
    </source>
</evidence>
<evidence type="ECO:0000259" key="5">
    <source>
        <dbReference type="Pfam" id="PF00700"/>
    </source>
</evidence>
<accession>A0A6M1SB83</accession>
<organism evidence="6 7">
    <name type="scientific">Rhizobium daejeonense</name>
    <dbReference type="NCBI Taxonomy" id="240521"/>
    <lineage>
        <taxon>Bacteria</taxon>
        <taxon>Pseudomonadati</taxon>
        <taxon>Pseudomonadota</taxon>
        <taxon>Alphaproteobacteria</taxon>
        <taxon>Hyphomicrobiales</taxon>
        <taxon>Rhizobiaceae</taxon>
        <taxon>Rhizobium/Agrobacterium group</taxon>
        <taxon>Rhizobium</taxon>
    </lineage>
</organism>
<dbReference type="Pfam" id="PF00669">
    <property type="entry name" value="Flagellin_N"/>
    <property type="match status" value="1"/>
</dbReference>
<evidence type="ECO:0000313" key="6">
    <source>
        <dbReference type="EMBL" id="NGO66747.1"/>
    </source>
</evidence>
<protein>
    <recommendedName>
        <fullName evidence="3">Flagellin</fullName>
    </recommendedName>
</protein>
<keyword evidence="7" id="KW-1185">Reference proteome</keyword>
<keyword evidence="6" id="KW-0966">Cell projection</keyword>
<dbReference type="Pfam" id="PF00700">
    <property type="entry name" value="Flagellin_C"/>
    <property type="match status" value="1"/>
</dbReference>
<keyword evidence="6" id="KW-0969">Cilium</keyword>
<dbReference type="NCBIfam" id="NF004669">
    <property type="entry name" value="PRK06008.1"/>
    <property type="match status" value="1"/>
</dbReference>
<keyword evidence="6" id="KW-0282">Flagellum</keyword>
<sequence length="342" mass="36329">MKTTNISSLAISKAMQLTVTNSMAEVSKLEVESVTGTFSDVGLELGTRTSTSLDYSRESSRLQSIVDANALAEQRMESSQLALSNMSDSSQSLLNSIIALSGNSDSSSLQVAADTAMATLENFVSYTNSAVNGEYLFSGISTDVQTLDNSFISDVTTDFNTAFATFKTANGIVSNADITESQMQQFLSDYETSFNWSSWTNASDTTMSTRISTSETVSTSTSANTNGFKSLVLAAVVSSQLVNSGLNASALSVVNAQATNHAGAAITGLDSQRSLLGLSQERVEKANTYMGEQKSIIDTQLTGLIGVDTEEASVRLTTLLTQIETSYTITSKILNLSLVNYL</sequence>
<feature type="domain" description="Flagellin C-terminal" evidence="5">
    <location>
        <begin position="262"/>
        <end position="342"/>
    </location>
</feature>
<dbReference type="EMBL" id="JAAKZH010000016">
    <property type="protein sequence ID" value="NGO66747.1"/>
    <property type="molecule type" value="Genomic_DNA"/>
</dbReference>
<dbReference type="GO" id="GO:0005576">
    <property type="term" value="C:extracellular region"/>
    <property type="evidence" value="ECO:0007669"/>
    <property type="project" value="UniProtKB-SubCell"/>
</dbReference>
<dbReference type="AlphaFoldDB" id="A0A6M1SB83"/>
<dbReference type="GO" id="GO:0005198">
    <property type="term" value="F:structural molecule activity"/>
    <property type="evidence" value="ECO:0007669"/>
    <property type="project" value="UniProtKB-UniRule"/>
</dbReference>
<dbReference type="InterPro" id="IPR001029">
    <property type="entry name" value="Flagellin_N"/>
</dbReference>
<evidence type="ECO:0000259" key="4">
    <source>
        <dbReference type="Pfam" id="PF00669"/>
    </source>
</evidence>
<feature type="domain" description="Flagellin N-terminal" evidence="4">
    <location>
        <begin position="6"/>
        <end position="142"/>
    </location>
</feature>
<reference evidence="6 7" key="1">
    <citation type="submission" date="2020-02" db="EMBL/GenBank/DDBJ databases">
        <title>Genome sequence of the type strain CCBAU10050 of Rhizobium daejeonense.</title>
        <authorList>
            <person name="Gao J."/>
            <person name="Sun J."/>
        </authorList>
    </citation>
    <scope>NUCLEOTIDE SEQUENCE [LARGE SCALE GENOMIC DNA]</scope>
    <source>
        <strain evidence="6 7">CCBAU10050</strain>
    </source>
</reference>
<comment type="function">
    <text evidence="3">Flagellin is the subunit protein which polymerizes to form the filaments of bacterial flagella.</text>
</comment>